<dbReference type="AlphaFoldDB" id="A0AAD9TKT5"/>
<protein>
    <submittedName>
        <fullName evidence="2">Uncharacterized protein</fullName>
    </submittedName>
</protein>
<feature type="non-terminal residue" evidence="2">
    <location>
        <position position="103"/>
    </location>
</feature>
<organism evidence="2 3">
    <name type="scientific">Dipteronia dyeriana</name>
    <dbReference type="NCBI Taxonomy" id="168575"/>
    <lineage>
        <taxon>Eukaryota</taxon>
        <taxon>Viridiplantae</taxon>
        <taxon>Streptophyta</taxon>
        <taxon>Embryophyta</taxon>
        <taxon>Tracheophyta</taxon>
        <taxon>Spermatophyta</taxon>
        <taxon>Magnoliopsida</taxon>
        <taxon>eudicotyledons</taxon>
        <taxon>Gunneridae</taxon>
        <taxon>Pentapetalae</taxon>
        <taxon>rosids</taxon>
        <taxon>malvids</taxon>
        <taxon>Sapindales</taxon>
        <taxon>Sapindaceae</taxon>
        <taxon>Hippocastanoideae</taxon>
        <taxon>Acereae</taxon>
        <taxon>Dipteronia</taxon>
    </lineage>
</organism>
<feature type="region of interest" description="Disordered" evidence="1">
    <location>
        <begin position="57"/>
        <end position="76"/>
    </location>
</feature>
<evidence type="ECO:0000313" key="3">
    <source>
        <dbReference type="Proteomes" id="UP001280121"/>
    </source>
</evidence>
<reference evidence="2" key="1">
    <citation type="journal article" date="2023" name="Plant J.">
        <title>Genome sequences and population genomics provide insights into the demographic history, inbreeding, and mutation load of two 'living fossil' tree species of Dipteronia.</title>
        <authorList>
            <person name="Feng Y."/>
            <person name="Comes H.P."/>
            <person name="Chen J."/>
            <person name="Zhu S."/>
            <person name="Lu R."/>
            <person name="Zhang X."/>
            <person name="Li P."/>
            <person name="Qiu J."/>
            <person name="Olsen K.M."/>
            <person name="Qiu Y."/>
        </authorList>
    </citation>
    <scope>NUCLEOTIDE SEQUENCE</scope>
    <source>
        <strain evidence="2">KIB01</strain>
    </source>
</reference>
<evidence type="ECO:0000256" key="1">
    <source>
        <dbReference type="SAM" id="MobiDB-lite"/>
    </source>
</evidence>
<dbReference type="Proteomes" id="UP001280121">
    <property type="component" value="Unassembled WGS sequence"/>
</dbReference>
<evidence type="ECO:0000313" key="2">
    <source>
        <dbReference type="EMBL" id="KAK2637944.1"/>
    </source>
</evidence>
<proteinExistence type="predicted"/>
<sequence>MDVANERLIDFVHPILSKSAFVATYCSMIHPIPIICAWVDVEIAHVNQPPLIKTPGRTKLLRKRESSEKPKTARRGSIIYGNCKQLGHNKRTYKAVDTSGSNK</sequence>
<gene>
    <name evidence="2" type="ORF">Ddye_025739</name>
</gene>
<name>A0AAD9TKT5_9ROSI</name>
<comment type="caution">
    <text evidence="2">The sequence shown here is derived from an EMBL/GenBank/DDBJ whole genome shotgun (WGS) entry which is preliminary data.</text>
</comment>
<dbReference type="EMBL" id="JANJYI010000008">
    <property type="protein sequence ID" value="KAK2637944.1"/>
    <property type="molecule type" value="Genomic_DNA"/>
</dbReference>
<accession>A0AAD9TKT5</accession>
<keyword evidence="3" id="KW-1185">Reference proteome</keyword>